<comment type="caution">
    <text evidence="2">The sequence shown here is derived from an EMBL/GenBank/DDBJ whole genome shotgun (WGS) entry which is preliminary data.</text>
</comment>
<proteinExistence type="predicted"/>
<feature type="domain" description="Alcohol dehydrogenase-like N-terminal" evidence="1">
    <location>
        <begin position="30"/>
        <end position="76"/>
    </location>
</feature>
<dbReference type="Gene3D" id="3.90.180.10">
    <property type="entry name" value="Medium-chain alcohol dehydrogenases, catalytic domain"/>
    <property type="match status" value="1"/>
</dbReference>
<dbReference type="Pfam" id="PF08240">
    <property type="entry name" value="ADH_N"/>
    <property type="match status" value="1"/>
</dbReference>
<protein>
    <recommendedName>
        <fullName evidence="1">Alcohol dehydrogenase-like N-terminal domain-containing protein</fullName>
    </recommendedName>
</protein>
<gene>
    <name evidence="2" type="ORF">WG66_4112</name>
</gene>
<evidence type="ECO:0000259" key="1">
    <source>
        <dbReference type="Pfam" id="PF08240"/>
    </source>
</evidence>
<dbReference type="InterPro" id="IPR011032">
    <property type="entry name" value="GroES-like_sf"/>
</dbReference>
<dbReference type="PANTHER" id="PTHR45348:SF2">
    <property type="entry name" value="ZINC-TYPE ALCOHOL DEHYDROGENASE-LIKE PROTEIN C2E1P3.01"/>
    <property type="match status" value="1"/>
</dbReference>
<dbReference type="SUPFAM" id="SSF50129">
    <property type="entry name" value="GroES-like"/>
    <property type="match status" value="1"/>
</dbReference>
<dbReference type="PANTHER" id="PTHR45348">
    <property type="entry name" value="HYPOTHETICAL OXIDOREDUCTASE (EUROFUNG)"/>
    <property type="match status" value="1"/>
</dbReference>
<sequence length="105" mass="11986">MAVQRKMKAIVKKFGGKYQLEDVEILFPRHGEVLVKVEFTAQNPTDWKGLPMVPEDRILGFDFSGTTQSMGPSVDESLRYIHPRQVHREKIIYRISDTPGSRAAL</sequence>
<dbReference type="InterPro" id="IPR013154">
    <property type="entry name" value="ADH-like_N"/>
</dbReference>
<dbReference type="Proteomes" id="UP000054988">
    <property type="component" value="Unassembled WGS sequence"/>
</dbReference>
<organism evidence="2 3">
    <name type="scientific">Moniliophthora roreri</name>
    <name type="common">Frosty pod rot fungus</name>
    <name type="synonym">Monilia roreri</name>
    <dbReference type="NCBI Taxonomy" id="221103"/>
    <lineage>
        <taxon>Eukaryota</taxon>
        <taxon>Fungi</taxon>
        <taxon>Dikarya</taxon>
        <taxon>Basidiomycota</taxon>
        <taxon>Agaricomycotina</taxon>
        <taxon>Agaricomycetes</taxon>
        <taxon>Agaricomycetidae</taxon>
        <taxon>Agaricales</taxon>
        <taxon>Marasmiineae</taxon>
        <taxon>Marasmiaceae</taxon>
        <taxon>Moniliophthora</taxon>
    </lineage>
</organism>
<dbReference type="AlphaFoldDB" id="A0A0W0G453"/>
<accession>A0A0W0G453</accession>
<reference evidence="2 3" key="1">
    <citation type="submission" date="2015-12" db="EMBL/GenBank/DDBJ databases">
        <title>Draft genome sequence of Moniliophthora roreri, the causal agent of frosty pod rot of cacao.</title>
        <authorList>
            <person name="Aime M.C."/>
            <person name="Diaz-Valderrama J.R."/>
            <person name="Kijpornyongpan T."/>
            <person name="Phillips-Mora W."/>
        </authorList>
    </citation>
    <scope>NUCLEOTIDE SEQUENCE [LARGE SCALE GENOMIC DNA]</scope>
    <source>
        <strain evidence="2 3">MCA 2952</strain>
    </source>
</reference>
<dbReference type="EMBL" id="LATX01001202">
    <property type="protein sequence ID" value="KTB43314.1"/>
    <property type="molecule type" value="Genomic_DNA"/>
</dbReference>
<dbReference type="GO" id="GO:0016651">
    <property type="term" value="F:oxidoreductase activity, acting on NAD(P)H"/>
    <property type="evidence" value="ECO:0007669"/>
    <property type="project" value="InterPro"/>
</dbReference>
<evidence type="ECO:0000313" key="3">
    <source>
        <dbReference type="Proteomes" id="UP000054988"/>
    </source>
</evidence>
<evidence type="ECO:0000313" key="2">
    <source>
        <dbReference type="EMBL" id="KTB43314.1"/>
    </source>
</evidence>
<name>A0A0W0G453_MONRR</name>
<dbReference type="InterPro" id="IPR047122">
    <property type="entry name" value="Trans-enoyl_RdTase-like"/>
</dbReference>